<accession>A0ABQ2LLT2</accession>
<feature type="region of interest" description="Disordered" evidence="1">
    <location>
        <begin position="158"/>
        <end position="178"/>
    </location>
</feature>
<keyword evidence="3" id="KW-1185">Reference proteome</keyword>
<protein>
    <recommendedName>
        <fullName evidence="4">SUKH-4 immunity protein of toxin-antitoxin system</fullName>
    </recommendedName>
</protein>
<sequence length="178" mass="19535">MDGEDLKHLLRGVFDTRVFNHGDFNLVYAQPSGAGNPWTIGYRRQPLELLLCPVDLDVLPQVPADTSIATVALGNVATLADTGTGYQVETVTGFRTWFEVSGAPRVPLTENLRAHLTALRPSPEQDEDDGTLVLEQDEDAEDFHQFMSHFMDTLESYYAETGETGESPEPAASGDPRP</sequence>
<gene>
    <name evidence="2" type="ORF">GCM10010977_01340</name>
</gene>
<dbReference type="RefSeq" id="WP_188803228.1">
    <property type="nucleotide sequence ID" value="NZ_BAAAOU010000003.1"/>
</dbReference>
<reference evidence="3" key="1">
    <citation type="journal article" date="2019" name="Int. J. Syst. Evol. Microbiol.">
        <title>The Global Catalogue of Microorganisms (GCM) 10K type strain sequencing project: providing services to taxonomists for standard genome sequencing and annotation.</title>
        <authorList>
            <consortium name="The Broad Institute Genomics Platform"/>
            <consortium name="The Broad Institute Genome Sequencing Center for Infectious Disease"/>
            <person name="Wu L."/>
            <person name="Ma J."/>
        </authorList>
    </citation>
    <scope>NUCLEOTIDE SEQUENCE [LARGE SCALE GENOMIC DNA]</scope>
    <source>
        <strain evidence="3">CGMCC 1.7064</strain>
    </source>
</reference>
<evidence type="ECO:0000313" key="3">
    <source>
        <dbReference type="Proteomes" id="UP000642509"/>
    </source>
</evidence>
<comment type="caution">
    <text evidence="2">The sequence shown here is derived from an EMBL/GenBank/DDBJ whole genome shotgun (WGS) entry which is preliminary data.</text>
</comment>
<evidence type="ECO:0000313" key="2">
    <source>
        <dbReference type="EMBL" id="GGO39928.1"/>
    </source>
</evidence>
<proteinExistence type="predicted"/>
<organism evidence="2 3">
    <name type="scientific">Citricoccus zhacaiensis</name>
    <dbReference type="NCBI Taxonomy" id="489142"/>
    <lineage>
        <taxon>Bacteria</taxon>
        <taxon>Bacillati</taxon>
        <taxon>Actinomycetota</taxon>
        <taxon>Actinomycetes</taxon>
        <taxon>Micrococcales</taxon>
        <taxon>Micrococcaceae</taxon>
        <taxon>Citricoccus</taxon>
    </lineage>
</organism>
<evidence type="ECO:0000256" key="1">
    <source>
        <dbReference type="SAM" id="MobiDB-lite"/>
    </source>
</evidence>
<name>A0ABQ2LLT2_9MICC</name>
<dbReference type="Proteomes" id="UP000642509">
    <property type="component" value="Unassembled WGS sequence"/>
</dbReference>
<evidence type="ECO:0008006" key="4">
    <source>
        <dbReference type="Google" id="ProtNLM"/>
    </source>
</evidence>
<dbReference type="EMBL" id="BMLQ01000001">
    <property type="protein sequence ID" value="GGO39928.1"/>
    <property type="molecule type" value="Genomic_DNA"/>
</dbReference>